<sequence>MVVSYIRHLFSTNDQKIKNYIFQGGSIKGISYIGALYALENDGIKLKNIKRIGGTSVGAITAALLSVGYDWKELSEELKSLDFQEFIDIPDPYMKNQSFQLFSDFREKSRETTEIFLKELSSLTDGFTRIKKRAIFEHVAHHAGRKVGLNLFSKGEFMKQADEIQTLIQYILDRKGLADGNKILHWVEEKIQVKTKITHATFGELNELHQKDPKKYKQLYLMGTNLNKHKSEIFSHEDTPNVIISDAVRISMSIPIVFRPHQCYEKKDGWRQLATNDLYVDGGLMDNYPIWLFDKKKYLNKYEKSNINSETLGFRLEPLKNIISFETHKGCSEIYENEKSMETSKNELIIPLIKCFYEKQNSDFNLQKEEHKHRTIFIEDHDISTLKFNLNQYDKNRLIDSGKNRTMIYLKEAQNNLKNENSYMGTIVTLIIAGMGVTWGIISSR</sequence>
<dbReference type="EMBL" id="CAJOAZ010001079">
    <property type="protein sequence ID" value="CAF3761047.1"/>
    <property type="molecule type" value="Genomic_DNA"/>
</dbReference>
<accession>A0A818YY60</accession>
<dbReference type="GO" id="GO:0016787">
    <property type="term" value="F:hydrolase activity"/>
    <property type="evidence" value="ECO:0007669"/>
    <property type="project" value="UniProtKB-UniRule"/>
</dbReference>
<keyword evidence="3" id="KW-1133">Transmembrane helix</keyword>
<dbReference type="Proteomes" id="UP000663844">
    <property type="component" value="Unassembled WGS sequence"/>
</dbReference>
<dbReference type="EMBL" id="CAJNOG010000328">
    <property type="protein sequence ID" value="CAF1177205.1"/>
    <property type="molecule type" value="Genomic_DNA"/>
</dbReference>
<dbReference type="Proteomes" id="UP000663868">
    <property type="component" value="Unassembled WGS sequence"/>
</dbReference>
<proteinExistence type="predicted"/>
<dbReference type="Proteomes" id="UP000663860">
    <property type="component" value="Unassembled WGS sequence"/>
</dbReference>
<dbReference type="CDD" id="cd07207">
    <property type="entry name" value="Pat_ExoU_VipD_like"/>
    <property type="match status" value="1"/>
</dbReference>
<dbReference type="GO" id="GO:0016042">
    <property type="term" value="P:lipid catabolic process"/>
    <property type="evidence" value="ECO:0007669"/>
    <property type="project" value="UniProtKB-UniRule"/>
</dbReference>
<feature type="active site" description="Nucleophile" evidence="2">
    <location>
        <position position="56"/>
    </location>
</feature>
<keyword evidence="2" id="KW-0378">Hydrolase</keyword>
<protein>
    <recommendedName>
        <fullName evidence="4">PNPLA domain-containing protein</fullName>
    </recommendedName>
</protein>
<evidence type="ECO:0000256" key="3">
    <source>
        <dbReference type="SAM" id="Phobius"/>
    </source>
</evidence>
<dbReference type="Pfam" id="PF01734">
    <property type="entry name" value="Patatin"/>
    <property type="match status" value="1"/>
</dbReference>
<dbReference type="InterPro" id="IPR002641">
    <property type="entry name" value="PNPLA_dom"/>
</dbReference>
<dbReference type="EMBL" id="CAJOBB010001319">
    <property type="protein sequence ID" value="CAF3840559.1"/>
    <property type="molecule type" value="Genomic_DNA"/>
</dbReference>
<evidence type="ECO:0000313" key="8">
    <source>
        <dbReference type="EMBL" id="CAF3840559.1"/>
    </source>
</evidence>
<evidence type="ECO:0000313" key="9">
    <source>
        <dbReference type="Proteomes" id="UP000663844"/>
    </source>
</evidence>
<evidence type="ECO:0000313" key="6">
    <source>
        <dbReference type="EMBL" id="CAF1399694.1"/>
    </source>
</evidence>
<name>A0A818YY60_9BILA</name>
<dbReference type="PANTHER" id="PTHR46394:SF1">
    <property type="entry name" value="PNPLA DOMAIN-CONTAINING PROTEIN"/>
    <property type="match status" value="1"/>
</dbReference>
<evidence type="ECO:0000259" key="4">
    <source>
        <dbReference type="PROSITE" id="PS51635"/>
    </source>
</evidence>
<dbReference type="InterPro" id="IPR016035">
    <property type="entry name" value="Acyl_Trfase/lysoPLipase"/>
</dbReference>
<evidence type="ECO:0000256" key="2">
    <source>
        <dbReference type="PROSITE-ProRule" id="PRU01161"/>
    </source>
</evidence>
<dbReference type="AlphaFoldDB" id="A0A818YY60"/>
<dbReference type="InterPro" id="IPR052580">
    <property type="entry name" value="Lipid_Hydrolase"/>
</dbReference>
<feature type="short sequence motif" description="GXSXG" evidence="2">
    <location>
        <begin position="54"/>
        <end position="58"/>
    </location>
</feature>
<keyword evidence="3" id="KW-0812">Transmembrane</keyword>
<comment type="caution">
    <text evidence="2">Lacks conserved residue(s) required for the propagation of feature annotation.</text>
</comment>
<feature type="transmembrane region" description="Helical" evidence="3">
    <location>
        <begin position="423"/>
        <end position="442"/>
    </location>
</feature>
<dbReference type="PANTHER" id="PTHR46394">
    <property type="entry name" value="ANNEXIN"/>
    <property type="match status" value="1"/>
</dbReference>
<dbReference type="EMBL" id="CAJNOE010001197">
    <property type="protein sequence ID" value="CAF1399694.1"/>
    <property type="molecule type" value="Genomic_DNA"/>
</dbReference>
<dbReference type="PROSITE" id="PS51635">
    <property type="entry name" value="PNPLA"/>
    <property type="match status" value="1"/>
</dbReference>
<evidence type="ECO:0000313" key="7">
    <source>
        <dbReference type="EMBL" id="CAF3761047.1"/>
    </source>
</evidence>
<evidence type="ECO:0000256" key="1">
    <source>
        <dbReference type="ARBA" id="ARBA00023098"/>
    </source>
</evidence>
<comment type="caution">
    <text evidence="7">The sequence shown here is derived from an EMBL/GenBank/DDBJ whole genome shotgun (WGS) entry which is preliminary data.</text>
</comment>
<dbReference type="Gene3D" id="3.40.1090.10">
    <property type="entry name" value="Cytosolic phospholipase A2 catalytic domain"/>
    <property type="match status" value="1"/>
</dbReference>
<feature type="active site" description="Proton acceptor" evidence="2">
    <location>
        <position position="281"/>
    </location>
</feature>
<organism evidence="7 9">
    <name type="scientific">Adineta steineri</name>
    <dbReference type="NCBI Taxonomy" id="433720"/>
    <lineage>
        <taxon>Eukaryota</taxon>
        <taxon>Metazoa</taxon>
        <taxon>Spiralia</taxon>
        <taxon>Gnathifera</taxon>
        <taxon>Rotifera</taxon>
        <taxon>Eurotatoria</taxon>
        <taxon>Bdelloidea</taxon>
        <taxon>Adinetida</taxon>
        <taxon>Adinetidae</taxon>
        <taxon>Adineta</taxon>
    </lineage>
</organism>
<keyword evidence="3" id="KW-0472">Membrane</keyword>
<feature type="domain" description="PNPLA" evidence="4">
    <location>
        <begin position="20"/>
        <end position="294"/>
    </location>
</feature>
<evidence type="ECO:0000313" key="5">
    <source>
        <dbReference type="EMBL" id="CAF1177205.1"/>
    </source>
</evidence>
<dbReference type="Proteomes" id="UP000663845">
    <property type="component" value="Unassembled WGS sequence"/>
</dbReference>
<reference evidence="7" key="1">
    <citation type="submission" date="2021-02" db="EMBL/GenBank/DDBJ databases">
        <authorList>
            <person name="Nowell W R."/>
        </authorList>
    </citation>
    <scope>NUCLEOTIDE SEQUENCE</scope>
</reference>
<keyword evidence="2" id="KW-0442">Lipid degradation</keyword>
<keyword evidence="1 2" id="KW-0443">Lipid metabolism</keyword>
<feature type="short sequence motif" description="DGA/G" evidence="2">
    <location>
        <begin position="281"/>
        <end position="283"/>
    </location>
</feature>
<gene>
    <name evidence="6" type="ORF">IZO911_LOCUS39419</name>
    <name evidence="5" type="ORF">JYZ213_LOCUS25567</name>
    <name evidence="8" type="ORF">KXQ929_LOCUS19452</name>
    <name evidence="7" type="ORF">OXD698_LOCUS16020</name>
</gene>
<dbReference type="SUPFAM" id="SSF52151">
    <property type="entry name" value="FabD/lysophospholipase-like"/>
    <property type="match status" value="1"/>
</dbReference>